<feature type="compositionally biased region" description="Low complexity" evidence="1">
    <location>
        <begin position="37"/>
        <end position="58"/>
    </location>
</feature>
<protein>
    <submittedName>
        <fullName evidence="2">Uncharacterized protein</fullName>
    </submittedName>
</protein>
<feature type="compositionally biased region" description="Polar residues" evidence="1">
    <location>
        <begin position="366"/>
        <end position="375"/>
    </location>
</feature>
<comment type="caution">
    <text evidence="2">The sequence shown here is derived from an EMBL/GenBank/DDBJ whole genome shotgun (WGS) entry which is preliminary data.</text>
</comment>
<keyword evidence="3" id="KW-1185">Reference proteome</keyword>
<feature type="region of interest" description="Disordered" evidence="1">
    <location>
        <begin position="295"/>
        <end position="447"/>
    </location>
</feature>
<name>A0A6A5BRK7_NAEFO</name>
<dbReference type="VEuPathDB" id="AmoebaDB:NF0014030"/>
<accession>A0A6A5BRK7</accession>
<dbReference type="Proteomes" id="UP000444721">
    <property type="component" value="Unassembled WGS sequence"/>
</dbReference>
<gene>
    <name evidence="2" type="ORF">FDP41_000970</name>
</gene>
<dbReference type="OMA" id="RDEMDND"/>
<dbReference type="AlphaFoldDB" id="A0A6A5BRK7"/>
<feature type="region of interest" description="Disordered" evidence="1">
    <location>
        <begin position="700"/>
        <end position="736"/>
    </location>
</feature>
<reference evidence="2 3" key="1">
    <citation type="journal article" date="2019" name="Sci. Rep.">
        <title>Nanopore sequencing improves the draft genome of the human pathogenic amoeba Naegleria fowleri.</title>
        <authorList>
            <person name="Liechti N."/>
            <person name="Schurch N."/>
            <person name="Bruggmann R."/>
            <person name="Wittwer M."/>
        </authorList>
    </citation>
    <scope>NUCLEOTIDE SEQUENCE [LARGE SCALE GENOMIC DNA]</scope>
    <source>
        <strain evidence="2 3">ATCC 30894</strain>
    </source>
</reference>
<evidence type="ECO:0000313" key="3">
    <source>
        <dbReference type="Proteomes" id="UP000444721"/>
    </source>
</evidence>
<feature type="compositionally biased region" description="Polar residues" evidence="1">
    <location>
        <begin position="207"/>
        <end position="223"/>
    </location>
</feature>
<feature type="region of interest" description="Disordered" evidence="1">
    <location>
        <begin position="1"/>
        <end position="149"/>
    </location>
</feature>
<feature type="compositionally biased region" description="Low complexity" evidence="1">
    <location>
        <begin position="224"/>
        <end position="237"/>
    </location>
</feature>
<dbReference type="GeneID" id="68108188"/>
<proteinExistence type="predicted"/>
<feature type="compositionally biased region" description="Low complexity" evidence="1">
    <location>
        <begin position="304"/>
        <end position="365"/>
    </location>
</feature>
<feature type="region of interest" description="Disordered" evidence="1">
    <location>
        <begin position="511"/>
        <end position="537"/>
    </location>
</feature>
<dbReference type="VEuPathDB" id="AmoebaDB:FDP41_000970"/>
<feature type="compositionally biased region" description="Basic residues" evidence="1">
    <location>
        <begin position="709"/>
        <end position="723"/>
    </location>
</feature>
<evidence type="ECO:0000256" key="1">
    <source>
        <dbReference type="SAM" id="MobiDB-lite"/>
    </source>
</evidence>
<sequence length="757" mass="83707">MFPPNVRPNAQDLCGNTHAATSSLTNTNINTHHSPFHHPSPQQQQQPIHSFSSSTSSFSHHHQQPTPSTPSHHHSLMIPNNNNNNNNKAYGAPQTHQGVFDSFSPFSNFHMSSGSSPENSSSSSQGRDNQGFHQPLYHQHHQPQGNDYYSYDHYGHSFISHTPFQWHSNNPVCPSDTSHHHHHVVHQFHEAQCTTPHLENLEFSISKSTTTTSNPPQDLEQSLSSTTKKTSTNNTNTITGMKRRSSNFHSIFTPSPPQFQSVCKSSHHHLVPFQNSSGVNSASFQLSSSPFTTMNSQHTLSRMTPSNSTNSTANTTNTLVSPMMTTNTSNNTIPTLPPTTTSFLPGTRTSFGTSTTTTSATSRRSLPSNFSNLMSKENRGSTPMIPILTPLNTTADKSPVKCKPNVMSDGGATAASNHMLDSDDEREQAPPSAPKKKKPTKKIGTRRASSCSSVYKNLFEEERAFDLPVNCHDDDDDEIDEDFREVSNNTDNSGNLDSSLHSHYSIGSMFLETPSPCTPRDQSNSGGMRSGNSKNQLFGNSCNSNKSFVLPSTIRPFQSNAIPFVTPIHASNNNRLLASTPASSSMKRTTTSSAPVLECELTGSDDEFMSSLMKPPPPRISLSMKRHHSQLQHQNIFNDFTLGCDDEELENNEDDVLNPPSLIYNENRTNTAGGSALFSSSKYDSPIDQDETMNEAVNLFDSPVSQESKKRKALRSPSFHKYKSRDEMDNDDSPPKFEEFERFESFLVNPKAKLKTK</sequence>
<dbReference type="VEuPathDB" id="AmoebaDB:NfTy_050290"/>
<feature type="compositionally biased region" description="Polar residues" evidence="1">
    <location>
        <begin position="520"/>
        <end position="537"/>
    </location>
</feature>
<dbReference type="VEuPathDB" id="AmoebaDB:NF0014020"/>
<evidence type="ECO:0000313" key="2">
    <source>
        <dbReference type="EMBL" id="KAF0979817.1"/>
    </source>
</evidence>
<dbReference type="RefSeq" id="XP_044564530.1">
    <property type="nucleotide sequence ID" value="XM_044713686.1"/>
</dbReference>
<feature type="compositionally biased region" description="Polar residues" evidence="1">
    <location>
        <begin position="18"/>
        <end position="31"/>
    </location>
</feature>
<organism evidence="2 3">
    <name type="scientific">Naegleria fowleri</name>
    <name type="common">Brain eating amoeba</name>
    <dbReference type="NCBI Taxonomy" id="5763"/>
    <lineage>
        <taxon>Eukaryota</taxon>
        <taxon>Discoba</taxon>
        <taxon>Heterolobosea</taxon>
        <taxon>Tetramitia</taxon>
        <taxon>Eutetramitia</taxon>
        <taxon>Vahlkampfiidae</taxon>
        <taxon>Naegleria</taxon>
    </lineage>
</organism>
<dbReference type="OrthoDB" id="10575531at2759"/>
<feature type="compositionally biased region" description="Basic residues" evidence="1">
    <location>
        <begin position="434"/>
        <end position="445"/>
    </location>
</feature>
<feature type="compositionally biased region" description="Low complexity" evidence="1">
    <location>
        <begin position="112"/>
        <end position="124"/>
    </location>
</feature>
<feature type="region of interest" description="Disordered" evidence="1">
    <location>
        <begin position="207"/>
        <end position="243"/>
    </location>
</feature>
<dbReference type="EMBL" id="VFQX01000022">
    <property type="protein sequence ID" value="KAF0979817.1"/>
    <property type="molecule type" value="Genomic_DNA"/>
</dbReference>